<accession>A0A2K9GXH1</accession>
<dbReference type="EMBL" id="QSDG01000012">
    <property type="protein sequence ID" value="RGY67882.1"/>
    <property type="molecule type" value="Genomic_DNA"/>
</dbReference>
<proteinExistence type="predicted"/>
<reference evidence="1 2" key="1">
    <citation type="submission" date="2018-08" db="EMBL/GenBank/DDBJ databases">
        <title>A genome reference for cultivated species of the human gut microbiota.</title>
        <authorList>
            <person name="Zou Y."/>
            <person name="Xue W."/>
            <person name="Luo G."/>
        </authorList>
    </citation>
    <scope>NUCLEOTIDE SEQUENCE [LARGE SCALE GENOMIC DNA]</scope>
    <source>
        <strain evidence="1 2">OF01-1</strain>
    </source>
</reference>
<gene>
    <name evidence="1" type="ORF">DXA27_14370</name>
</gene>
<evidence type="ECO:0000313" key="1">
    <source>
        <dbReference type="EMBL" id="RGY67882.1"/>
    </source>
</evidence>
<name>A0A2K9GXH1_BACFG</name>
<sequence length="76" mass="8618">MHFLATFMYKLPDISSLSPYINKGTKRDKSNYKTGSNSDKSAKPMYMHNAVSVQNLIFSHGIVYAICSKQLVHIIH</sequence>
<evidence type="ECO:0000313" key="2">
    <source>
        <dbReference type="Proteomes" id="UP000284614"/>
    </source>
</evidence>
<dbReference type="AlphaFoldDB" id="A0A2K9GXH1"/>
<comment type="caution">
    <text evidence="1">The sequence shown here is derived from an EMBL/GenBank/DDBJ whole genome shotgun (WGS) entry which is preliminary data.</text>
</comment>
<dbReference type="Proteomes" id="UP000284614">
    <property type="component" value="Unassembled WGS sequence"/>
</dbReference>
<organism evidence="1 2">
    <name type="scientific">Bacteroides fragilis</name>
    <dbReference type="NCBI Taxonomy" id="817"/>
    <lineage>
        <taxon>Bacteria</taxon>
        <taxon>Pseudomonadati</taxon>
        <taxon>Bacteroidota</taxon>
        <taxon>Bacteroidia</taxon>
        <taxon>Bacteroidales</taxon>
        <taxon>Bacteroidaceae</taxon>
        <taxon>Bacteroides</taxon>
    </lineage>
</organism>
<protein>
    <submittedName>
        <fullName evidence="1">Uncharacterized protein</fullName>
    </submittedName>
</protein>